<proteinExistence type="predicted"/>
<dbReference type="InterPro" id="IPR002197">
    <property type="entry name" value="HTH_Fis"/>
</dbReference>
<dbReference type="InterPro" id="IPR058031">
    <property type="entry name" value="AAA_lid_NorR"/>
</dbReference>
<protein>
    <submittedName>
        <fullName evidence="6">Sigma-54-dependent Fis family transcriptional regulator</fullName>
    </submittedName>
</protein>
<organism evidence="6 7">
    <name type="scientific">Geomesophilobacter sediminis</name>
    <dbReference type="NCBI Taxonomy" id="2798584"/>
    <lineage>
        <taxon>Bacteria</taxon>
        <taxon>Pseudomonadati</taxon>
        <taxon>Thermodesulfobacteriota</taxon>
        <taxon>Desulfuromonadia</taxon>
        <taxon>Geobacterales</taxon>
        <taxon>Geobacteraceae</taxon>
        <taxon>Geomesophilobacter</taxon>
    </lineage>
</organism>
<dbReference type="PANTHER" id="PTHR32071">
    <property type="entry name" value="TRANSCRIPTIONAL REGULATORY PROTEIN"/>
    <property type="match status" value="1"/>
</dbReference>
<evidence type="ECO:0000259" key="5">
    <source>
        <dbReference type="PROSITE" id="PS50045"/>
    </source>
</evidence>
<dbReference type="InterPro" id="IPR025943">
    <property type="entry name" value="Sigma_54_int_dom_ATP-bd_2"/>
</dbReference>
<keyword evidence="4" id="KW-0804">Transcription</keyword>
<dbReference type="PROSITE" id="PS00676">
    <property type="entry name" value="SIGMA54_INTERACT_2"/>
    <property type="match status" value="1"/>
</dbReference>
<dbReference type="Gene3D" id="1.10.8.60">
    <property type="match status" value="1"/>
</dbReference>
<dbReference type="FunFam" id="3.40.50.300:FF:000006">
    <property type="entry name" value="DNA-binding transcriptional regulator NtrC"/>
    <property type="match status" value="1"/>
</dbReference>
<evidence type="ECO:0000313" key="7">
    <source>
        <dbReference type="Proteomes" id="UP000636888"/>
    </source>
</evidence>
<comment type="caution">
    <text evidence="6">The sequence shown here is derived from an EMBL/GenBank/DDBJ whole genome shotgun (WGS) entry which is preliminary data.</text>
</comment>
<evidence type="ECO:0000313" key="6">
    <source>
        <dbReference type="EMBL" id="MBJ6725276.1"/>
    </source>
</evidence>
<name>A0A8J7J7K5_9BACT</name>
<evidence type="ECO:0000256" key="1">
    <source>
        <dbReference type="ARBA" id="ARBA00022741"/>
    </source>
</evidence>
<dbReference type="PROSITE" id="PS50045">
    <property type="entry name" value="SIGMA54_INTERACT_4"/>
    <property type="match status" value="1"/>
</dbReference>
<dbReference type="InterPro" id="IPR027417">
    <property type="entry name" value="P-loop_NTPase"/>
</dbReference>
<keyword evidence="1" id="KW-0547">Nucleotide-binding</keyword>
<dbReference type="InterPro" id="IPR009057">
    <property type="entry name" value="Homeodomain-like_sf"/>
</dbReference>
<dbReference type="PANTHER" id="PTHR32071:SF13">
    <property type="entry name" value="RESPONSE REGULATOR HSFA"/>
    <property type="match status" value="1"/>
</dbReference>
<evidence type="ECO:0000256" key="3">
    <source>
        <dbReference type="ARBA" id="ARBA00023015"/>
    </source>
</evidence>
<reference evidence="6" key="1">
    <citation type="submission" date="2020-12" db="EMBL/GenBank/DDBJ databases">
        <title>Geomonas sp. Red875, isolated from river sediment.</title>
        <authorList>
            <person name="Xu Z."/>
            <person name="Zhang Z."/>
            <person name="Masuda Y."/>
            <person name="Itoh H."/>
            <person name="Senoo K."/>
        </authorList>
    </citation>
    <scope>NUCLEOTIDE SEQUENCE</scope>
    <source>
        <strain evidence="6">Red875</strain>
    </source>
</reference>
<gene>
    <name evidence="6" type="ORF">JFN93_11195</name>
</gene>
<dbReference type="InterPro" id="IPR025662">
    <property type="entry name" value="Sigma_54_int_dom_ATP-bd_1"/>
</dbReference>
<dbReference type="GO" id="GO:0043565">
    <property type="term" value="F:sequence-specific DNA binding"/>
    <property type="evidence" value="ECO:0007669"/>
    <property type="project" value="InterPro"/>
</dbReference>
<dbReference type="PROSITE" id="PS00675">
    <property type="entry name" value="SIGMA54_INTERACT_1"/>
    <property type="match status" value="1"/>
</dbReference>
<dbReference type="RefSeq" id="WP_199384164.1">
    <property type="nucleotide sequence ID" value="NZ_JAEMHM010000008.1"/>
</dbReference>
<dbReference type="CDD" id="cd00009">
    <property type="entry name" value="AAA"/>
    <property type="match status" value="1"/>
</dbReference>
<evidence type="ECO:0000256" key="4">
    <source>
        <dbReference type="ARBA" id="ARBA00023163"/>
    </source>
</evidence>
<dbReference type="Pfam" id="PF02954">
    <property type="entry name" value="HTH_8"/>
    <property type="match status" value="1"/>
</dbReference>
<dbReference type="Pfam" id="PF25601">
    <property type="entry name" value="AAA_lid_14"/>
    <property type="match status" value="1"/>
</dbReference>
<dbReference type="SUPFAM" id="SSF46689">
    <property type="entry name" value="Homeodomain-like"/>
    <property type="match status" value="1"/>
</dbReference>
<keyword evidence="7" id="KW-1185">Reference proteome</keyword>
<evidence type="ECO:0000256" key="2">
    <source>
        <dbReference type="ARBA" id="ARBA00022840"/>
    </source>
</evidence>
<dbReference type="Pfam" id="PF00158">
    <property type="entry name" value="Sigma54_activat"/>
    <property type="match status" value="1"/>
</dbReference>
<dbReference type="Gene3D" id="3.40.50.300">
    <property type="entry name" value="P-loop containing nucleotide triphosphate hydrolases"/>
    <property type="match status" value="1"/>
</dbReference>
<dbReference type="SMART" id="SM00382">
    <property type="entry name" value="AAA"/>
    <property type="match status" value="1"/>
</dbReference>
<dbReference type="EMBL" id="JAEMHM010000008">
    <property type="protein sequence ID" value="MBJ6725276.1"/>
    <property type="molecule type" value="Genomic_DNA"/>
</dbReference>
<feature type="domain" description="Sigma-54 factor interaction" evidence="5">
    <location>
        <begin position="8"/>
        <end position="236"/>
    </location>
</feature>
<dbReference type="InterPro" id="IPR003593">
    <property type="entry name" value="AAA+_ATPase"/>
</dbReference>
<dbReference type="AlphaFoldDB" id="A0A8J7J7K5"/>
<keyword evidence="3" id="KW-0805">Transcription regulation</keyword>
<dbReference type="InterPro" id="IPR002078">
    <property type="entry name" value="Sigma_54_int"/>
</dbReference>
<accession>A0A8J7J7K5</accession>
<dbReference type="GO" id="GO:0006355">
    <property type="term" value="P:regulation of DNA-templated transcription"/>
    <property type="evidence" value="ECO:0007669"/>
    <property type="project" value="InterPro"/>
</dbReference>
<dbReference type="Gene3D" id="1.10.10.60">
    <property type="entry name" value="Homeodomain-like"/>
    <property type="match status" value="1"/>
</dbReference>
<dbReference type="Proteomes" id="UP000636888">
    <property type="component" value="Unassembled WGS sequence"/>
</dbReference>
<dbReference type="GO" id="GO:0005524">
    <property type="term" value="F:ATP binding"/>
    <property type="evidence" value="ECO:0007669"/>
    <property type="project" value="UniProtKB-KW"/>
</dbReference>
<keyword evidence="2" id="KW-0067">ATP-binding</keyword>
<sequence length="325" mass="35717">MTVRFPEIITQNSVMGDLLQYLELIAPSGQPVLILGETGVGKELFARALHDASGRDGLFIAVNVAGLDDHMFSDTLFGHVKGTYTGADSDREGLVSRAAGGTLFLDEIGDLAEPAQIRLLRLVQEQEYYRLGCDTPSRSDARIVIATNRDLRRAMNDGRFRKDLYYRLFAHQIPVPPLRSRPDDIPLLLDSFVRYAAQSLGREVPSYHPELITLLGSYSFPGNVREFQAMVFEAVARSGGGKISLDLFKEIILRERSDALPAQGGAGRPEVPPVIAFSRFPTLKEAEDLLIAQALALAKSNQGVAAAMLGISRQALNRRLQPKDK</sequence>
<dbReference type="SUPFAM" id="SSF52540">
    <property type="entry name" value="P-loop containing nucleoside triphosphate hydrolases"/>
    <property type="match status" value="1"/>
</dbReference>